<evidence type="ECO:0000313" key="10">
    <source>
        <dbReference type="EMBL" id="AWR99469.1"/>
    </source>
</evidence>
<evidence type="ECO:0000256" key="1">
    <source>
        <dbReference type="ARBA" id="ARBA00022490"/>
    </source>
</evidence>
<feature type="domain" description="TiaS FLD" evidence="7">
    <location>
        <begin position="140"/>
        <end position="252"/>
    </location>
</feature>
<dbReference type="Gene3D" id="3.30.70.2200">
    <property type="match status" value="1"/>
</dbReference>
<name>A0A2U9ITU4_9CREN</name>
<dbReference type="InterPro" id="IPR055394">
    <property type="entry name" value="Zn_ribbon_TiaS"/>
</dbReference>
<dbReference type="Proteomes" id="UP000247586">
    <property type="component" value="Chromosome"/>
</dbReference>
<dbReference type="InterPro" id="IPR053870">
    <property type="entry name" value="TiaS-like_TCKD"/>
</dbReference>
<dbReference type="Pfam" id="PF22641">
    <property type="entry name" value="TiaS_TCKD"/>
    <property type="match status" value="1"/>
</dbReference>
<protein>
    <recommendedName>
        <fullName evidence="6">tRNA(Ile2) 2-agmatinylcytidine synthetase TiaS</fullName>
        <shortName evidence="6">tRNA(Ile2)-agm2C synthetase</shortName>
        <ecNumber evidence="6">6.3.4.22</ecNumber>
    </recommendedName>
    <alternativeName>
        <fullName evidence="6">tRNA(Ile2) agmatidine synthetase</fullName>
    </alternativeName>
</protein>
<dbReference type="GO" id="GO:0005737">
    <property type="term" value="C:cytoplasm"/>
    <property type="evidence" value="ECO:0007669"/>
    <property type="project" value="UniProtKB-SubCell"/>
</dbReference>
<dbReference type="EC" id="6.3.4.22" evidence="6"/>
<feature type="domain" description="TiaS C-terminal zinc ribbon" evidence="9">
    <location>
        <begin position="346"/>
        <end position="387"/>
    </location>
</feature>
<dbReference type="Pfam" id="PF23783">
    <property type="entry name" value="Zn_ribbon_TiaS"/>
    <property type="match status" value="1"/>
</dbReference>
<accession>A0A2U9ITU4</accession>
<dbReference type="AlphaFoldDB" id="A0A2U9ITU4"/>
<evidence type="ECO:0000259" key="8">
    <source>
        <dbReference type="Pfam" id="PF22641"/>
    </source>
</evidence>
<comment type="function">
    <text evidence="6">ATP-dependent agmatine transferase that catalyzes the formation of 2-agmatinylcytidine (agm2C) at the wobble position (C34) of tRNA(Ile2), converting the codon specificity from AUG to AUA.</text>
</comment>
<reference evidence="11" key="2">
    <citation type="submission" date="2020-03" db="EMBL/GenBank/DDBJ databases">
        <title>Complete Genome Sequences of Extremely Thermoacidophilic, Metal-Mobilizing Type-Strain Members of the Archaeal Family Sulfolobaceae: Acidianus brierleyi DSM-1651T, Acidianus sulfidivorans DSM-18786T, Metallosphaera hakonensis DSM-7519T, and Metallosphaera prunae DSM-10039T.</title>
        <authorList>
            <person name="Counts J.A."/>
            <person name="Kelly R.M."/>
        </authorList>
    </citation>
    <scope>NUCLEOTIDE SEQUENCE [LARGE SCALE GENOMIC DNA]</scope>
    <source>
        <strain evidence="11">HO1-1</strain>
    </source>
</reference>
<feature type="domain" description="TiaS-like TCKD" evidence="8">
    <location>
        <begin position="4"/>
        <end position="135"/>
    </location>
</feature>
<dbReference type="KEGG" id="mhk:DFR87_06960"/>
<evidence type="ECO:0000259" key="7">
    <source>
        <dbReference type="Pfam" id="PF08489"/>
    </source>
</evidence>
<sequence length="408" mass="46375">MKYIIGFDDHDSPAGGCTTHFSFLISKQFEREGIRVIGYPRLTRLNPNIPWKTRGNASISIVIESDREKSDILDMVWNASIEYVKEVSRGFAFKRSPGVAIAERSNEILENFYWKAVTDVVTNDYAAKVSERLGILARGGRGIIGAIASIGFKGGRVYELLTYRKREYWEKRRTINPNQLIKYDETFFPMVYANFDYVDMEPLIMSHGKDPVLYGLRGIDPSILIQGMKMIQANEDMEGYLIFNTNQGSDDHFRISKARPYNSFIGEAKVDSVKVVQGGDCIIFAQNNVIVVYKETGELNQAARELLPGDIIRVYGAVKPSSGYGVIIEPEKMEVLELKNKIKQINPRCPKCGASSESLGRDKGFRCRSCRYRFAQNKIIVEESRSISLGTYQTRKYRHLTKPVFMTE</sequence>
<reference evidence="10 11" key="1">
    <citation type="submission" date="2018-05" db="EMBL/GenBank/DDBJ databases">
        <title>Complete Genome Sequences of Extremely Thermoacidophilic, Metal-Mobilizing Type-Strain Members of the Archaeal Family Sulfolobaceae: Acidianus brierleyi DSM-1651T, Acidianus sulfidivorans DSM-18786T, Metallosphaera hakonensis DSM-7519T, and Metallosphaera prunae DSM-10039T.</title>
        <authorList>
            <person name="Counts J.A."/>
            <person name="Kelly R.M."/>
        </authorList>
    </citation>
    <scope>NUCLEOTIDE SEQUENCE [LARGE SCALE GENOMIC DNA]</scope>
    <source>
        <strain evidence="10 11">HO1-1</strain>
    </source>
</reference>
<proteinExistence type="inferred from homology"/>
<dbReference type="GeneID" id="36835068"/>
<dbReference type="Gene3D" id="3.90.600.20">
    <property type="match status" value="1"/>
</dbReference>
<dbReference type="PANTHER" id="PTHR40705">
    <property type="entry name" value="TRNA(ILE2) 2-AGMATINYLCYTIDINE SYNTHETASE TIAS"/>
    <property type="match status" value="1"/>
</dbReference>
<dbReference type="GO" id="GO:0002101">
    <property type="term" value="P:tRNA wobble cytosine modification"/>
    <property type="evidence" value="ECO:0007669"/>
    <property type="project" value="UniProtKB-UniRule"/>
</dbReference>
<dbReference type="EMBL" id="CP029287">
    <property type="protein sequence ID" value="AWR99469.1"/>
    <property type="molecule type" value="Genomic_DNA"/>
</dbReference>
<keyword evidence="2 6" id="KW-0436">Ligase</keyword>
<comment type="subcellular location">
    <subcellularLocation>
        <location evidence="6">Cytoplasm</location>
    </subcellularLocation>
</comment>
<dbReference type="HAMAP" id="MF_01892">
    <property type="entry name" value="tRNA_Ile2_agm2C_synt"/>
    <property type="match status" value="1"/>
</dbReference>
<dbReference type="PANTHER" id="PTHR40705:SF1">
    <property type="entry name" value="TRNA(ILE2) 2-AGMATINYLCYTIDINE SYNTHETASE TIAS"/>
    <property type="match status" value="1"/>
</dbReference>
<organism evidence="10 11">
    <name type="scientific">Metallosphaera hakonensis JCM 8857 = DSM 7519</name>
    <dbReference type="NCBI Taxonomy" id="1293036"/>
    <lineage>
        <taxon>Archaea</taxon>
        <taxon>Thermoproteota</taxon>
        <taxon>Thermoprotei</taxon>
        <taxon>Sulfolobales</taxon>
        <taxon>Sulfolobaceae</taxon>
        <taxon>Metallosphaera</taxon>
    </lineage>
</organism>
<reference evidence="11" key="3">
    <citation type="submission" date="2020-03" db="EMBL/GenBank/DDBJ databases">
        <title>Sequencing and Assembly of Multiple Reported Metal-Biooxidizing Members of the Extremely Thermoacidophilic Archaeal Family Sulfolobaceae.</title>
        <authorList>
            <person name="Counts J.A."/>
            <person name="Kelly R.M."/>
        </authorList>
    </citation>
    <scope>NUCLEOTIDE SEQUENCE [LARGE SCALE GENOMIC DNA]</scope>
    <source>
        <strain evidence="11">HO1-1</strain>
    </source>
</reference>
<dbReference type="InterPro" id="IPR024913">
    <property type="entry name" value="tRNA_Ile2__agm2C_synt"/>
</dbReference>
<dbReference type="InterPro" id="IPR013696">
    <property type="entry name" value="TiaS_FLD"/>
</dbReference>
<keyword evidence="11" id="KW-1185">Reference proteome</keyword>
<evidence type="ECO:0000256" key="4">
    <source>
        <dbReference type="ARBA" id="ARBA00022741"/>
    </source>
</evidence>
<evidence type="ECO:0000256" key="3">
    <source>
        <dbReference type="ARBA" id="ARBA00022694"/>
    </source>
</evidence>
<keyword evidence="3 6" id="KW-0819">tRNA processing</keyword>
<dbReference type="GO" id="GO:0005524">
    <property type="term" value="F:ATP binding"/>
    <property type="evidence" value="ECO:0007669"/>
    <property type="project" value="UniProtKB-KW"/>
</dbReference>
<gene>
    <name evidence="6" type="primary">tiaS</name>
    <name evidence="10" type="ORF">DFR87_06960</name>
</gene>
<evidence type="ECO:0000256" key="6">
    <source>
        <dbReference type="HAMAP-Rule" id="MF_01892"/>
    </source>
</evidence>
<dbReference type="STRING" id="1293036.GCA_001315825_00381"/>
<comment type="catalytic activity">
    <reaction evidence="6">
        <text>cytidine(34) in tRNA(Ile2) + agmatine + ATP + H2O = 2-agmatinylcytidine(34) in tRNA(Ile2) + AMP + 2 phosphate + 2 H(+)</text>
        <dbReference type="Rhea" id="RHEA:43608"/>
        <dbReference type="Rhea" id="RHEA-COMP:10625"/>
        <dbReference type="Rhea" id="RHEA-COMP:10626"/>
        <dbReference type="ChEBI" id="CHEBI:15377"/>
        <dbReference type="ChEBI" id="CHEBI:15378"/>
        <dbReference type="ChEBI" id="CHEBI:30616"/>
        <dbReference type="ChEBI" id="CHEBI:43474"/>
        <dbReference type="ChEBI" id="CHEBI:58145"/>
        <dbReference type="ChEBI" id="CHEBI:82748"/>
        <dbReference type="ChEBI" id="CHEBI:83545"/>
        <dbReference type="ChEBI" id="CHEBI:456215"/>
        <dbReference type="EC" id="6.3.4.22"/>
    </reaction>
</comment>
<dbReference type="RefSeq" id="WP_110369204.1">
    <property type="nucleotide sequence ID" value="NZ_CP029287.2"/>
</dbReference>
<evidence type="ECO:0000256" key="2">
    <source>
        <dbReference type="ARBA" id="ARBA00022598"/>
    </source>
</evidence>
<keyword evidence="4 6" id="KW-0547">Nucleotide-binding</keyword>
<keyword evidence="1 6" id="KW-0963">Cytoplasm</keyword>
<comment type="similarity">
    <text evidence="6">Belongs to the TiaS family.</text>
</comment>
<dbReference type="GO" id="GO:0016879">
    <property type="term" value="F:ligase activity, forming carbon-nitrogen bonds"/>
    <property type="evidence" value="ECO:0007669"/>
    <property type="project" value="UniProtKB-UniRule"/>
</dbReference>
<dbReference type="Gene3D" id="2.40.50.1010">
    <property type="match status" value="1"/>
</dbReference>
<evidence type="ECO:0000313" key="11">
    <source>
        <dbReference type="Proteomes" id="UP000247586"/>
    </source>
</evidence>
<dbReference type="Pfam" id="PF08489">
    <property type="entry name" value="TiaS_FLD"/>
    <property type="match status" value="1"/>
</dbReference>
<dbReference type="OrthoDB" id="39189at2157"/>
<keyword evidence="5 6" id="KW-0067">ATP-binding</keyword>
<evidence type="ECO:0000256" key="5">
    <source>
        <dbReference type="ARBA" id="ARBA00022840"/>
    </source>
</evidence>
<evidence type="ECO:0000259" key="9">
    <source>
        <dbReference type="Pfam" id="PF23783"/>
    </source>
</evidence>